<gene>
    <name evidence="1" type="ORF">H9X81_03000</name>
</gene>
<dbReference type="NCBIfam" id="TIGR01549">
    <property type="entry name" value="HAD-SF-IA-v1"/>
    <property type="match status" value="1"/>
</dbReference>
<dbReference type="Pfam" id="PF00702">
    <property type="entry name" value="Hydrolase"/>
    <property type="match status" value="1"/>
</dbReference>
<dbReference type="Gene3D" id="3.40.50.1000">
    <property type="entry name" value="HAD superfamily/HAD-like"/>
    <property type="match status" value="1"/>
</dbReference>
<dbReference type="RefSeq" id="WP_204719699.1">
    <property type="nucleotide sequence ID" value="NZ_JACSNR010000002.1"/>
</dbReference>
<dbReference type="Proteomes" id="UP000724149">
    <property type="component" value="Unassembled WGS sequence"/>
</dbReference>
<dbReference type="InterPro" id="IPR023198">
    <property type="entry name" value="PGP-like_dom2"/>
</dbReference>
<dbReference type="InterPro" id="IPR006439">
    <property type="entry name" value="HAD-SF_hydro_IA"/>
</dbReference>
<dbReference type="NCBIfam" id="TIGR02254">
    <property type="entry name" value="YjjG_YfnB"/>
    <property type="match status" value="1"/>
</dbReference>
<organism evidence="1 2">
    <name type="scientific">Hydrogenoanaerobacterium saccharovorans</name>
    <dbReference type="NCBI Taxonomy" id="474960"/>
    <lineage>
        <taxon>Bacteria</taxon>
        <taxon>Bacillati</taxon>
        <taxon>Bacillota</taxon>
        <taxon>Clostridia</taxon>
        <taxon>Eubacteriales</taxon>
        <taxon>Oscillospiraceae</taxon>
        <taxon>Hydrogenoanaerobacterium</taxon>
    </lineage>
</organism>
<protein>
    <submittedName>
        <fullName evidence="1">Noncanonical pyrimidine nucleotidase, YjjG family</fullName>
    </submittedName>
</protein>
<dbReference type="PRINTS" id="PR00413">
    <property type="entry name" value="HADHALOGNASE"/>
</dbReference>
<dbReference type="SFLD" id="SFLDG01129">
    <property type="entry name" value="C1.5:_HAD__Beta-PGM__Phosphata"/>
    <property type="match status" value="1"/>
</dbReference>
<proteinExistence type="predicted"/>
<dbReference type="InterPro" id="IPR036412">
    <property type="entry name" value="HAD-like_sf"/>
</dbReference>
<dbReference type="InterPro" id="IPR023214">
    <property type="entry name" value="HAD_sf"/>
</dbReference>
<dbReference type="InterPro" id="IPR011951">
    <property type="entry name" value="HAD-SF_hydro_IA_YjjG/PynA"/>
</dbReference>
<dbReference type="InterPro" id="IPR052550">
    <property type="entry name" value="Pyrimidine_5'-ntase_YjjG"/>
</dbReference>
<sequence length="233" mass="26132">MKYRYIFVDLDNTLLDFEAAEEYSFYYTAQSRGLSFGEAELERYQAINAPLWKMMERREITKEALVVRRFRELFEELGITGIDPAQYNADYLNNLALCTRTIDGAEELCRFIHENGVLIIATNGVSATQHRRIAASGLEPWLDKVVVSDDAGAEKPDPRYFERAFAVSGAGDKSECIIIGDSLTSDIKGGQQFGIDTCWFNPKGKALPEDMPAPTYTVSGLSEFIDILNGKDL</sequence>
<name>A0ABS2GJJ1_9FIRM</name>
<dbReference type="SUPFAM" id="SSF56784">
    <property type="entry name" value="HAD-like"/>
    <property type="match status" value="1"/>
</dbReference>
<comment type="caution">
    <text evidence="1">The sequence shown here is derived from an EMBL/GenBank/DDBJ whole genome shotgun (WGS) entry which is preliminary data.</text>
</comment>
<dbReference type="EMBL" id="JACSNR010000002">
    <property type="protein sequence ID" value="MBM6922665.1"/>
    <property type="molecule type" value="Genomic_DNA"/>
</dbReference>
<evidence type="ECO:0000313" key="2">
    <source>
        <dbReference type="Proteomes" id="UP000724149"/>
    </source>
</evidence>
<accession>A0ABS2GJJ1</accession>
<keyword evidence="2" id="KW-1185">Reference proteome</keyword>
<dbReference type="Gene3D" id="1.10.150.240">
    <property type="entry name" value="Putative phosphatase, domain 2"/>
    <property type="match status" value="1"/>
</dbReference>
<dbReference type="PANTHER" id="PTHR47478:SF1">
    <property type="entry name" value="PYRIMIDINE 5'-NUCLEOTIDASE YJJG"/>
    <property type="match status" value="1"/>
</dbReference>
<dbReference type="SFLD" id="SFLDS00003">
    <property type="entry name" value="Haloacid_Dehalogenase"/>
    <property type="match status" value="1"/>
</dbReference>
<dbReference type="PANTHER" id="PTHR47478">
    <property type="match status" value="1"/>
</dbReference>
<reference evidence="1 2" key="1">
    <citation type="journal article" date="2021" name="Sci. Rep.">
        <title>The distribution of antibiotic resistance genes in chicken gut microbiota commensals.</title>
        <authorList>
            <person name="Juricova H."/>
            <person name="Matiasovicova J."/>
            <person name="Kubasova T."/>
            <person name="Cejkova D."/>
            <person name="Rychlik I."/>
        </authorList>
    </citation>
    <scope>NUCLEOTIDE SEQUENCE [LARGE SCALE GENOMIC DNA]</scope>
    <source>
        <strain evidence="1 2">An564</strain>
    </source>
</reference>
<evidence type="ECO:0000313" key="1">
    <source>
        <dbReference type="EMBL" id="MBM6922665.1"/>
    </source>
</evidence>